<keyword evidence="4 6" id="KW-1133">Transmembrane helix</keyword>
<feature type="transmembrane region" description="Helical" evidence="6">
    <location>
        <begin position="298"/>
        <end position="321"/>
    </location>
</feature>
<dbReference type="eggNOG" id="KOG2533">
    <property type="taxonomic scope" value="Eukaryota"/>
</dbReference>
<evidence type="ECO:0000256" key="3">
    <source>
        <dbReference type="ARBA" id="ARBA00022692"/>
    </source>
</evidence>
<proteinExistence type="predicted"/>
<name>W9YPL1_9EURO</name>
<organism evidence="8 9">
    <name type="scientific">Capronia coronata CBS 617.96</name>
    <dbReference type="NCBI Taxonomy" id="1182541"/>
    <lineage>
        <taxon>Eukaryota</taxon>
        <taxon>Fungi</taxon>
        <taxon>Dikarya</taxon>
        <taxon>Ascomycota</taxon>
        <taxon>Pezizomycotina</taxon>
        <taxon>Eurotiomycetes</taxon>
        <taxon>Chaetothyriomycetidae</taxon>
        <taxon>Chaetothyriales</taxon>
        <taxon>Herpotrichiellaceae</taxon>
        <taxon>Capronia</taxon>
    </lineage>
</organism>
<dbReference type="Gene3D" id="1.20.1250.20">
    <property type="entry name" value="MFS general substrate transporter like domains"/>
    <property type="match status" value="2"/>
</dbReference>
<dbReference type="InterPro" id="IPR011701">
    <property type="entry name" value="MFS"/>
</dbReference>
<feature type="transmembrane region" description="Helical" evidence="6">
    <location>
        <begin position="158"/>
        <end position="179"/>
    </location>
</feature>
<keyword evidence="5 6" id="KW-0472">Membrane</keyword>
<dbReference type="RefSeq" id="XP_007721977.1">
    <property type="nucleotide sequence ID" value="XM_007723787.1"/>
</dbReference>
<dbReference type="STRING" id="1182541.W9YPL1"/>
<keyword evidence="2" id="KW-0813">Transport</keyword>
<comment type="subcellular location">
    <subcellularLocation>
        <location evidence="1">Membrane</location>
        <topology evidence="1">Multi-pass membrane protein</topology>
    </subcellularLocation>
</comment>
<dbReference type="FunFam" id="1.20.1250.20:FF:000057">
    <property type="entry name" value="MFS general substrate transporter"/>
    <property type="match status" value="1"/>
</dbReference>
<evidence type="ECO:0000256" key="6">
    <source>
        <dbReference type="SAM" id="Phobius"/>
    </source>
</evidence>
<dbReference type="GeneID" id="19157776"/>
<evidence type="ECO:0000259" key="7">
    <source>
        <dbReference type="PROSITE" id="PS50850"/>
    </source>
</evidence>
<accession>W9YPL1</accession>
<evidence type="ECO:0000256" key="4">
    <source>
        <dbReference type="ARBA" id="ARBA00022989"/>
    </source>
</evidence>
<gene>
    <name evidence="8" type="ORF">A1O1_02879</name>
</gene>
<feature type="transmembrane region" description="Helical" evidence="6">
    <location>
        <begin position="381"/>
        <end position="404"/>
    </location>
</feature>
<keyword evidence="3 6" id="KW-0812">Transmembrane</keyword>
<dbReference type="SUPFAM" id="SSF103473">
    <property type="entry name" value="MFS general substrate transporter"/>
    <property type="match status" value="1"/>
</dbReference>
<feature type="transmembrane region" description="Helical" evidence="6">
    <location>
        <begin position="449"/>
        <end position="471"/>
    </location>
</feature>
<evidence type="ECO:0000256" key="5">
    <source>
        <dbReference type="ARBA" id="ARBA00023136"/>
    </source>
</evidence>
<evidence type="ECO:0000313" key="9">
    <source>
        <dbReference type="Proteomes" id="UP000019484"/>
    </source>
</evidence>
<dbReference type="GO" id="GO:0022857">
    <property type="term" value="F:transmembrane transporter activity"/>
    <property type="evidence" value="ECO:0007669"/>
    <property type="project" value="InterPro"/>
</dbReference>
<dbReference type="PROSITE" id="PS50850">
    <property type="entry name" value="MFS"/>
    <property type="match status" value="1"/>
</dbReference>
<dbReference type="EMBL" id="AMWN01000002">
    <property type="protein sequence ID" value="EXJ94483.1"/>
    <property type="molecule type" value="Genomic_DNA"/>
</dbReference>
<feature type="transmembrane region" description="Helical" evidence="6">
    <location>
        <begin position="416"/>
        <end position="437"/>
    </location>
</feature>
<feature type="transmembrane region" description="Helical" evidence="6">
    <location>
        <begin position="221"/>
        <end position="243"/>
    </location>
</feature>
<evidence type="ECO:0000256" key="1">
    <source>
        <dbReference type="ARBA" id="ARBA00004141"/>
    </source>
</evidence>
<dbReference type="AlphaFoldDB" id="W9YPL1"/>
<feature type="transmembrane region" description="Helical" evidence="6">
    <location>
        <begin position="327"/>
        <end position="348"/>
    </location>
</feature>
<dbReference type="PANTHER" id="PTHR43791:SF49">
    <property type="entry name" value="TRANSPORTER, PUTATIVE (AFU_ORTHOLOGUE AFUA_4G04250)-RELATED"/>
    <property type="match status" value="1"/>
</dbReference>
<feature type="transmembrane region" description="Helical" evidence="6">
    <location>
        <begin position="186"/>
        <end position="209"/>
    </location>
</feature>
<reference evidence="8 9" key="1">
    <citation type="submission" date="2013-03" db="EMBL/GenBank/DDBJ databases">
        <title>The Genome Sequence of Capronia coronata CBS 617.96.</title>
        <authorList>
            <consortium name="The Broad Institute Genomics Platform"/>
            <person name="Cuomo C."/>
            <person name="de Hoog S."/>
            <person name="Gorbushina A."/>
            <person name="Walker B."/>
            <person name="Young S.K."/>
            <person name="Zeng Q."/>
            <person name="Gargeya S."/>
            <person name="Fitzgerald M."/>
            <person name="Haas B."/>
            <person name="Abouelleil A."/>
            <person name="Allen A.W."/>
            <person name="Alvarado L."/>
            <person name="Arachchi H.M."/>
            <person name="Berlin A.M."/>
            <person name="Chapman S.B."/>
            <person name="Gainer-Dewar J."/>
            <person name="Goldberg J."/>
            <person name="Griggs A."/>
            <person name="Gujja S."/>
            <person name="Hansen M."/>
            <person name="Howarth C."/>
            <person name="Imamovic A."/>
            <person name="Ireland A."/>
            <person name="Larimer J."/>
            <person name="McCowan C."/>
            <person name="Murphy C."/>
            <person name="Pearson M."/>
            <person name="Poon T.W."/>
            <person name="Priest M."/>
            <person name="Roberts A."/>
            <person name="Saif S."/>
            <person name="Shea T."/>
            <person name="Sisk P."/>
            <person name="Sykes S."/>
            <person name="Wortman J."/>
            <person name="Nusbaum C."/>
            <person name="Birren B."/>
        </authorList>
    </citation>
    <scope>NUCLEOTIDE SEQUENCE [LARGE SCALE GENOMIC DNA]</scope>
    <source>
        <strain evidence="8 9">CBS 617.96</strain>
    </source>
</reference>
<dbReference type="OrthoDB" id="3639251at2759"/>
<protein>
    <recommendedName>
        <fullName evidence="7">Major facilitator superfamily (MFS) profile domain-containing protein</fullName>
    </recommendedName>
</protein>
<evidence type="ECO:0000256" key="2">
    <source>
        <dbReference type="ARBA" id="ARBA00022448"/>
    </source>
</evidence>
<dbReference type="Pfam" id="PF07690">
    <property type="entry name" value="MFS_1"/>
    <property type="match status" value="1"/>
</dbReference>
<feature type="transmembrane region" description="Helical" evidence="6">
    <location>
        <begin position="98"/>
        <end position="120"/>
    </location>
</feature>
<dbReference type="Proteomes" id="UP000019484">
    <property type="component" value="Unassembled WGS sequence"/>
</dbReference>
<dbReference type="InterPro" id="IPR020846">
    <property type="entry name" value="MFS_dom"/>
</dbReference>
<dbReference type="InterPro" id="IPR036259">
    <property type="entry name" value="MFS_trans_sf"/>
</dbReference>
<evidence type="ECO:0000313" key="8">
    <source>
        <dbReference type="EMBL" id="EXJ94483.1"/>
    </source>
</evidence>
<feature type="domain" description="Major facilitator superfamily (MFS) profile" evidence="7">
    <location>
        <begin position="55"/>
        <end position="491"/>
    </location>
</feature>
<dbReference type="HOGENOM" id="CLU_001265_0_1_1"/>
<feature type="transmembrane region" description="Helical" evidence="6">
    <location>
        <begin position="355"/>
        <end position="375"/>
    </location>
</feature>
<dbReference type="GO" id="GO:0016020">
    <property type="term" value="C:membrane"/>
    <property type="evidence" value="ECO:0007669"/>
    <property type="project" value="UniProtKB-SubCell"/>
</dbReference>
<feature type="transmembrane region" description="Helical" evidence="6">
    <location>
        <begin position="127"/>
        <end position="146"/>
    </location>
</feature>
<comment type="caution">
    <text evidence="8">The sequence shown here is derived from an EMBL/GenBank/DDBJ whole genome shotgun (WGS) entry which is preliminary data.</text>
</comment>
<sequence length="491" mass="54226">MQHEANAPKTDDGSVVHLEGLGLKDPAVYEDKIIQSSLHDAKSHRRLRHKIDRRLIPLCAWLYLLNYLDRSNIGNGKILNQETGDSLLQNLGMDGHKYSLVITLFALAYSAFDVPSNLILKRYVRPSYWLGFLCFGWGALTLGFAFLHSFAGAVVTRLFIGVFEAGFYPGIVYIITFWYRQEERSIRLALVSASSSLAGAFGGCIAYGVGHMNRKGGLEGWRWLFVFEGILTMLCTILLVFFLPNYPQDAKWLSADEKKFAVERIAEQDGGFSRERASRREVMDTCFGPRMLTHYVTYFTNVAVVSSLVYFCPTIVAGLGFSSITAQLMTVIPWALGYVVSLIFAWSADHYNVRGWLIAAASTICGIMFVVISVLPAHAYTARFACLIVACCGCFPNTAPLTAWMTCNVPSSRTMALAAAMNNTVVGIASIMAVWVWKPSEALRGFPTGNIVCATCSFATAALAVGLRLLYGRMNRNAVLDSTGSNRVWAY</sequence>
<keyword evidence="9" id="KW-1185">Reference proteome</keyword>
<dbReference type="PANTHER" id="PTHR43791">
    <property type="entry name" value="PERMEASE-RELATED"/>
    <property type="match status" value="1"/>
</dbReference>